<comment type="caution">
    <text evidence="3">The sequence shown here is derived from an EMBL/GenBank/DDBJ whole genome shotgun (WGS) entry which is preliminary data.</text>
</comment>
<feature type="compositionally biased region" description="Polar residues" evidence="1">
    <location>
        <begin position="850"/>
        <end position="859"/>
    </location>
</feature>
<sequence length="1008" mass="112758">MQLFFSHSLQLILLADWTRGFVALVLHCCLAANQFTWCSDDGLYHGFRMEDLLQILQRFPSTDNVAMHQVLQTTVTACHSSLLPYILLRLLHRTGSLSSGTGGAILRQTGCGGYLTFGHEMIHAVLYQMLSNFYLFTLGDGGGTGVQLPLESCALHWHAMISDAQFQNLLRANGEQIRPLGLPNRSTSSGSFELSESDKKKSPRVTFRQVGASIHVLMKLERRVLHTGDQNNAARKKSETSYSNVDYSDSVETTELASFLIKGPESSLTMTAPTRSLTFSESHTDSGPFTGTESRMDERASTRHGALLCSVVKLALAKNDYFQHTQFALQLLASHIMKIAIFPGATAIEAALDQLNNLLCDPKLLLCVGWPHLKSGPFLGTIPSAHLLVTYWKFARVVSLRLERCRRDDNPNRKSAPPIEIALSLSSVSDATRTSGVESEQVNLANPYHRMIDIRLHKVARDAIRLLVSGDSDKFGLGDSQIPVDNMKNLNEIKATGFSNALESLVWICGELFYLLRYETEAVNILFELAQIFLRVTYLKIMRIEADMHSFSEEHQSIIPELPTADKVFLKSVVVRSHYNCAALSATAQELLALTTEVRSIFESLISEAISTLVSDQGVYDPRLVVWLLNYAWSLQEPVDEEFPNEASFLRVASRRTRAACCIRWALDIISPDRELLVRSVGRLPILVAKGTNERSDLNNCRSLLHRQPRHIIFPLKVNLEPKSSLKFDLMLIPKSQLAESTLDSRASVTYHKCCPKTDVDDLTTIIRLHLVNCLLEDGRHLNMKEALAHAAEVFHERVTLLGADHPASNETHRWMRQIEHQLAMYDKPGHAYSMVAQTIDRQNEEVRQASVNHSQSAQTTKSTISSDSGTSSRIYGPPFGPPKSFRLIHSLERKSMQAEIVRDSLLTDAPLRYPIRIRSAQRKEYSAMLQLPTGLFSAKAAKWGQRTTLNSTLPPTRRSGFSRQKQRKNHSKSPDLGRQLPCDSITVLYGTKSALQPRQVPLPTTAR</sequence>
<gene>
    <name evidence="3" type="ORF">FBUS_08808</name>
</gene>
<evidence type="ECO:0000313" key="3">
    <source>
        <dbReference type="EMBL" id="KAA0199901.1"/>
    </source>
</evidence>
<feature type="region of interest" description="Disordered" evidence="1">
    <location>
        <begin position="180"/>
        <end position="205"/>
    </location>
</feature>
<feature type="signal peptide" evidence="2">
    <location>
        <begin position="1"/>
        <end position="23"/>
    </location>
</feature>
<dbReference type="Proteomes" id="UP000728185">
    <property type="component" value="Unassembled WGS sequence"/>
</dbReference>
<evidence type="ECO:0000313" key="4">
    <source>
        <dbReference type="Proteomes" id="UP000728185"/>
    </source>
</evidence>
<dbReference type="OrthoDB" id="6268321at2759"/>
<feature type="chain" id="PRO_5034111009" evidence="2">
    <location>
        <begin position="24"/>
        <end position="1008"/>
    </location>
</feature>
<dbReference type="EMBL" id="LUCM01000852">
    <property type="protein sequence ID" value="KAA0199901.1"/>
    <property type="molecule type" value="Genomic_DNA"/>
</dbReference>
<accession>A0A8E0S5N5</accession>
<feature type="compositionally biased region" description="Polar residues" evidence="1">
    <location>
        <begin position="947"/>
        <end position="964"/>
    </location>
</feature>
<protein>
    <submittedName>
        <fullName evidence="3">Uncharacterized protein</fullName>
    </submittedName>
</protein>
<evidence type="ECO:0000256" key="2">
    <source>
        <dbReference type="SAM" id="SignalP"/>
    </source>
</evidence>
<dbReference type="AlphaFoldDB" id="A0A8E0S5N5"/>
<evidence type="ECO:0000256" key="1">
    <source>
        <dbReference type="SAM" id="MobiDB-lite"/>
    </source>
</evidence>
<feature type="compositionally biased region" description="Low complexity" evidence="1">
    <location>
        <begin position="860"/>
        <end position="873"/>
    </location>
</feature>
<proteinExistence type="predicted"/>
<feature type="region of interest" description="Disordered" evidence="1">
    <location>
        <begin position="947"/>
        <end position="980"/>
    </location>
</feature>
<keyword evidence="2" id="KW-0732">Signal</keyword>
<feature type="region of interest" description="Disordered" evidence="1">
    <location>
        <begin position="845"/>
        <end position="880"/>
    </location>
</feature>
<reference evidence="3" key="1">
    <citation type="submission" date="2019-05" db="EMBL/GenBank/DDBJ databases">
        <title>Annotation for the trematode Fasciolopsis buski.</title>
        <authorList>
            <person name="Choi Y.-J."/>
        </authorList>
    </citation>
    <scope>NUCLEOTIDE SEQUENCE</scope>
    <source>
        <strain evidence="3">HT</strain>
        <tissue evidence="3">Whole worm</tissue>
    </source>
</reference>
<name>A0A8E0S5N5_9TREM</name>
<organism evidence="3 4">
    <name type="scientific">Fasciolopsis buskii</name>
    <dbReference type="NCBI Taxonomy" id="27845"/>
    <lineage>
        <taxon>Eukaryota</taxon>
        <taxon>Metazoa</taxon>
        <taxon>Spiralia</taxon>
        <taxon>Lophotrochozoa</taxon>
        <taxon>Platyhelminthes</taxon>
        <taxon>Trematoda</taxon>
        <taxon>Digenea</taxon>
        <taxon>Plagiorchiida</taxon>
        <taxon>Echinostomata</taxon>
        <taxon>Echinostomatoidea</taxon>
        <taxon>Fasciolidae</taxon>
        <taxon>Fasciolopsis</taxon>
    </lineage>
</organism>
<keyword evidence="4" id="KW-1185">Reference proteome</keyword>